<evidence type="ECO:0000256" key="1">
    <source>
        <dbReference type="ARBA" id="ARBA00004117"/>
    </source>
</evidence>
<dbReference type="InterPro" id="IPR028263">
    <property type="entry name" value="FliG_N"/>
</dbReference>
<keyword evidence="13" id="KW-0969">Cilium</keyword>
<proteinExistence type="inferred from homology"/>
<dbReference type="AlphaFoldDB" id="A0A6M1T420"/>
<dbReference type="Pfam" id="PF01706">
    <property type="entry name" value="FliG_C"/>
    <property type="match status" value="1"/>
</dbReference>
<evidence type="ECO:0000256" key="9">
    <source>
        <dbReference type="ARBA" id="ARBA00023143"/>
    </source>
</evidence>
<evidence type="ECO:0000313" key="13">
    <source>
        <dbReference type="EMBL" id="NGP87403.1"/>
    </source>
</evidence>
<keyword evidence="14" id="KW-1185">Reference proteome</keyword>
<keyword evidence="6" id="KW-0145">Chemotaxis</keyword>
<evidence type="ECO:0000256" key="4">
    <source>
        <dbReference type="ARBA" id="ARBA00021870"/>
    </source>
</evidence>
<dbReference type="PANTHER" id="PTHR30534">
    <property type="entry name" value="FLAGELLAR MOTOR SWITCH PROTEIN FLIG"/>
    <property type="match status" value="1"/>
</dbReference>
<evidence type="ECO:0000256" key="3">
    <source>
        <dbReference type="ARBA" id="ARBA00010299"/>
    </source>
</evidence>
<evidence type="ECO:0000259" key="11">
    <source>
        <dbReference type="Pfam" id="PF14841"/>
    </source>
</evidence>
<evidence type="ECO:0000256" key="5">
    <source>
        <dbReference type="ARBA" id="ARBA00022475"/>
    </source>
</evidence>
<gene>
    <name evidence="13" type="primary">fliG</name>
    <name evidence="13" type="ORF">G3569_03470</name>
</gene>
<comment type="subcellular location">
    <subcellularLocation>
        <location evidence="1">Bacterial flagellum basal body</location>
    </subcellularLocation>
    <subcellularLocation>
        <location evidence="2">Cell membrane</location>
        <topology evidence="2">Peripheral membrane protein</topology>
        <orientation evidence="2">Cytoplasmic side</orientation>
    </subcellularLocation>
</comment>
<comment type="similarity">
    <text evidence="3">Belongs to the FliG family.</text>
</comment>
<name>A0A6M1T420_9BACT</name>
<dbReference type="GO" id="GO:0003774">
    <property type="term" value="F:cytoskeletal motor activity"/>
    <property type="evidence" value="ECO:0007669"/>
    <property type="project" value="InterPro"/>
</dbReference>
<keyword evidence="13" id="KW-0966">Cell projection</keyword>
<dbReference type="PRINTS" id="PR00954">
    <property type="entry name" value="FLGMOTORFLIG"/>
</dbReference>
<dbReference type="InterPro" id="IPR011002">
    <property type="entry name" value="FliG_a-hlx"/>
</dbReference>
<accession>A0A6M1T420</accession>
<evidence type="ECO:0000259" key="10">
    <source>
        <dbReference type="Pfam" id="PF01706"/>
    </source>
</evidence>
<dbReference type="SUPFAM" id="SSF48029">
    <property type="entry name" value="FliG"/>
    <property type="match status" value="2"/>
</dbReference>
<organism evidence="13 14">
    <name type="scientific">Fodinibius halophilus</name>
    <dbReference type="NCBI Taxonomy" id="1736908"/>
    <lineage>
        <taxon>Bacteria</taxon>
        <taxon>Pseudomonadati</taxon>
        <taxon>Balneolota</taxon>
        <taxon>Balneolia</taxon>
        <taxon>Balneolales</taxon>
        <taxon>Balneolaceae</taxon>
        <taxon>Fodinibius</taxon>
    </lineage>
</organism>
<dbReference type="NCBIfam" id="TIGR00207">
    <property type="entry name" value="fliG"/>
    <property type="match status" value="1"/>
</dbReference>
<keyword evidence="7" id="KW-0283">Flagellar rotation</keyword>
<sequence length="346" mass="38744">MAKAKKDGPVIDDPDELTGAQKAAIFITNIGTKTAGEMMKYLKEDEIESITLAIANMENIKPIVVDSVMSEYYRIMTRDSFMLEGGADYANQLLEELGDSVDSEKVRQKLKATSNSTAFADFQESKISQITSFLEKEHPQVVALIFSQLEEQKTAEVLGHLDEELQAEVVYRLSSMEKISTEVIEEIEEVIKEQMGGMYAAGDRLRSGTGAVAQILNEADISVERHVLGFIEGKDAQMADDIKQQMFLFEDIVHFDDRTVQVIINEMEKSDLVMGLKGVDDEVKNKFLNNMSDRAGGMLQEDMDALGPVPLKDVKEAQTQIIRKIKQLEEDGQITTRKMSEEEIVE</sequence>
<protein>
    <recommendedName>
        <fullName evidence="4">Flagellar motor switch protein FliG</fullName>
    </recommendedName>
</protein>
<dbReference type="PANTHER" id="PTHR30534:SF0">
    <property type="entry name" value="FLAGELLAR MOTOR SWITCH PROTEIN FLIG"/>
    <property type="match status" value="1"/>
</dbReference>
<dbReference type="InterPro" id="IPR023087">
    <property type="entry name" value="Flg_Motor_Flig_C"/>
</dbReference>
<dbReference type="Pfam" id="PF14842">
    <property type="entry name" value="FliG_N"/>
    <property type="match status" value="1"/>
</dbReference>
<dbReference type="Pfam" id="PF14841">
    <property type="entry name" value="FliG_M"/>
    <property type="match status" value="1"/>
</dbReference>
<dbReference type="Gene3D" id="1.10.220.30">
    <property type="match status" value="3"/>
</dbReference>
<evidence type="ECO:0000256" key="7">
    <source>
        <dbReference type="ARBA" id="ARBA00022779"/>
    </source>
</evidence>
<evidence type="ECO:0000259" key="12">
    <source>
        <dbReference type="Pfam" id="PF14842"/>
    </source>
</evidence>
<keyword evidence="5" id="KW-1003">Cell membrane</keyword>
<keyword evidence="8" id="KW-0472">Membrane</keyword>
<dbReference type="PIRSF" id="PIRSF003161">
    <property type="entry name" value="FliG"/>
    <property type="match status" value="1"/>
</dbReference>
<dbReference type="RefSeq" id="WP_165266127.1">
    <property type="nucleotide sequence ID" value="NZ_JAALLS010000003.1"/>
</dbReference>
<evidence type="ECO:0000256" key="8">
    <source>
        <dbReference type="ARBA" id="ARBA00023136"/>
    </source>
</evidence>
<comment type="caution">
    <text evidence="13">The sequence shown here is derived from an EMBL/GenBank/DDBJ whole genome shotgun (WGS) entry which is preliminary data.</text>
</comment>
<dbReference type="InterPro" id="IPR000090">
    <property type="entry name" value="Flg_Motor_Flig"/>
</dbReference>
<dbReference type="InterPro" id="IPR032779">
    <property type="entry name" value="FliG_M"/>
</dbReference>
<feature type="domain" description="Flagellar motor switch protein FliG N-terminal" evidence="12">
    <location>
        <begin position="16"/>
        <end position="119"/>
    </location>
</feature>
<feature type="domain" description="Flagellar motor switch protein FliG C-terminal" evidence="10">
    <location>
        <begin position="231"/>
        <end position="335"/>
    </location>
</feature>
<dbReference type="GO" id="GO:0006935">
    <property type="term" value="P:chemotaxis"/>
    <property type="evidence" value="ECO:0007669"/>
    <property type="project" value="UniProtKB-KW"/>
</dbReference>
<reference evidence="13 14" key="1">
    <citation type="submission" date="2020-02" db="EMBL/GenBank/DDBJ databases">
        <title>Aliifodinibius halophilus 2W32, complete genome.</title>
        <authorList>
            <person name="Li Y."/>
            <person name="Wu S."/>
        </authorList>
    </citation>
    <scope>NUCLEOTIDE SEQUENCE [LARGE SCALE GENOMIC DNA]</scope>
    <source>
        <strain evidence="13 14">2W32</strain>
    </source>
</reference>
<keyword evidence="9" id="KW-0975">Bacterial flagellum</keyword>
<evidence type="ECO:0000313" key="14">
    <source>
        <dbReference type="Proteomes" id="UP000479132"/>
    </source>
</evidence>
<dbReference type="Proteomes" id="UP000479132">
    <property type="component" value="Unassembled WGS sequence"/>
</dbReference>
<dbReference type="GO" id="GO:0005886">
    <property type="term" value="C:plasma membrane"/>
    <property type="evidence" value="ECO:0007669"/>
    <property type="project" value="UniProtKB-SubCell"/>
</dbReference>
<feature type="domain" description="Flagellar motor switch protein FliG middle" evidence="11">
    <location>
        <begin position="128"/>
        <end position="198"/>
    </location>
</feature>
<dbReference type="EMBL" id="JAALLS010000003">
    <property type="protein sequence ID" value="NGP87403.1"/>
    <property type="molecule type" value="Genomic_DNA"/>
</dbReference>
<dbReference type="GO" id="GO:0009425">
    <property type="term" value="C:bacterial-type flagellum basal body"/>
    <property type="evidence" value="ECO:0007669"/>
    <property type="project" value="UniProtKB-SubCell"/>
</dbReference>
<dbReference type="GO" id="GO:0071973">
    <property type="term" value="P:bacterial-type flagellum-dependent cell motility"/>
    <property type="evidence" value="ECO:0007669"/>
    <property type="project" value="InterPro"/>
</dbReference>
<keyword evidence="13" id="KW-0282">Flagellum</keyword>
<evidence type="ECO:0000256" key="2">
    <source>
        <dbReference type="ARBA" id="ARBA00004413"/>
    </source>
</evidence>
<evidence type="ECO:0000256" key="6">
    <source>
        <dbReference type="ARBA" id="ARBA00022500"/>
    </source>
</evidence>